<feature type="domain" description="NodB homology" evidence="4">
    <location>
        <begin position="109"/>
        <end position="273"/>
    </location>
</feature>
<dbReference type="PROSITE" id="PS51677">
    <property type="entry name" value="NODB"/>
    <property type="match status" value="1"/>
</dbReference>
<gene>
    <name evidence="5" type="ORF">HMPREF1250_1377</name>
</gene>
<comment type="caution">
    <text evidence="5">The sequence shown here is derived from an EMBL/GenBank/DDBJ whole genome shotgun (WGS) entry which is preliminary data.</text>
</comment>
<proteinExistence type="predicted"/>
<organism evidence="5 6">
    <name type="scientific">Megasphaera vaginalis</name>
    <name type="common">ex Srinivasan et al. 2021</name>
    <dbReference type="NCBI Taxonomy" id="1111454"/>
    <lineage>
        <taxon>Bacteria</taxon>
        <taxon>Bacillati</taxon>
        <taxon>Bacillota</taxon>
        <taxon>Negativicutes</taxon>
        <taxon>Veillonellales</taxon>
        <taxon>Veillonellaceae</taxon>
        <taxon>Megasphaera</taxon>
    </lineage>
</organism>
<sequence length="273" mass="31074">MRIWKLLCLAVVCCFVLGGCALPEKTGGETAEKAVQTKQTATAVPEKVPEQGVPVLMYHMIGDVKDNDAVLLESHFRQQMQFLKDNDYHPITLQQLYAYMVNKQPIPERPVVLTFDDGYPDTYTVVTPIMKEYGFACTVFIPTYDADQGTRLTWQQIKEMQAAGIQIASHCHHHDEMGEMTAEQLRSEIATSQQRLKEELGIDNAFFCYPYGSEDEAAEKELRRAGIKLAFTMKSGWAKYGDNPYAVRRVWIGNAVDIDNFRQRLTTERYASR</sequence>
<dbReference type="InterPro" id="IPR002509">
    <property type="entry name" value="NODB_dom"/>
</dbReference>
<dbReference type="GO" id="GO:0005975">
    <property type="term" value="P:carbohydrate metabolic process"/>
    <property type="evidence" value="ECO:0007669"/>
    <property type="project" value="InterPro"/>
</dbReference>
<keyword evidence="6" id="KW-1185">Reference proteome</keyword>
<dbReference type="InterPro" id="IPR051398">
    <property type="entry name" value="Polysacch_Deacetylase"/>
</dbReference>
<evidence type="ECO:0000313" key="5">
    <source>
        <dbReference type="EMBL" id="ERT59179.1"/>
    </source>
</evidence>
<dbReference type="GO" id="GO:0016810">
    <property type="term" value="F:hydrolase activity, acting on carbon-nitrogen (but not peptide) bonds"/>
    <property type="evidence" value="ECO:0007669"/>
    <property type="project" value="InterPro"/>
</dbReference>
<dbReference type="InterPro" id="IPR011330">
    <property type="entry name" value="Glyco_hydro/deAcase_b/a-brl"/>
</dbReference>
<evidence type="ECO:0000256" key="1">
    <source>
        <dbReference type="ARBA" id="ARBA00004613"/>
    </source>
</evidence>
<evidence type="ECO:0000259" key="4">
    <source>
        <dbReference type="PROSITE" id="PS51677"/>
    </source>
</evidence>
<keyword evidence="2 3" id="KW-0732">Signal</keyword>
<evidence type="ECO:0000256" key="3">
    <source>
        <dbReference type="SAM" id="SignalP"/>
    </source>
</evidence>
<dbReference type="CDD" id="cd10918">
    <property type="entry name" value="CE4_NodB_like_5s_6s"/>
    <property type="match status" value="1"/>
</dbReference>
<dbReference type="PANTHER" id="PTHR34216">
    <property type="match status" value="1"/>
</dbReference>
<dbReference type="GO" id="GO:0005576">
    <property type="term" value="C:extracellular region"/>
    <property type="evidence" value="ECO:0007669"/>
    <property type="project" value="UniProtKB-SubCell"/>
</dbReference>
<dbReference type="Proteomes" id="UP000017090">
    <property type="component" value="Unassembled WGS sequence"/>
</dbReference>
<feature type="chain" id="PRO_5039068015" evidence="3">
    <location>
        <begin position="22"/>
        <end position="273"/>
    </location>
</feature>
<dbReference type="STRING" id="1111454.HMPREF1250_1377"/>
<dbReference type="Gene3D" id="3.20.20.370">
    <property type="entry name" value="Glycoside hydrolase/deacetylase"/>
    <property type="match status" value="1"/>
</dbReference>
<dbReference type="PATRIC" id="fig|1111454.3.peg.1301"/>
<evidence type="ECO:0000256" key="2">
    <source>
        <dbReference type="ARBA" id="ARBA00022729"/>
    </source>
</evidence>
<dbReference type="EMBL" id="AWXA01000037">
    <property type="protein sequence ID" value="ERT59179.1"/>
    <property type="molecule type" value="Genomic_DNA"/>
</dbReference>
<dbReference type="eggNOG" id="COG0726">
    <property type="taxonomic scope" value="Bacteria"/>
</dbReference>
<dbReference type="PROSITE" id="PS51257">
    <property type="entry name" value="PROKAR_LIPOPROTEIN"/>
    <property type="match status" value="1"/>
</dbReference>
<dbReference type="Pfam" id="PF01522">
    <property type="entry name" value="Polysacc_deac_1"/>
    <property type="match status" value="1"/>
</dbReference>
<comment type="subcellular location">
    <subcellularLocation>
        <location evidence="1">Secreted</location>
    </subcellularLocation>
</comment>
<dbReference type="RefSeq" id="WP_023053806.1">
    <property type="nucleotide sequence ID" value="NZ_AWXA01000037.1"/>
</dbReference>
<dbReference type="OrthoDB" id="9778320at2"/>
<evidence type="ECO:0000313" key="6">
    <source>
        <dbReference type="Proteomes" id="UP000017090"/>
    </source>
</evidence>
<protein>
    <submittedName>
        <fullName evidence="5">Polysaccharide deacetylase</fullName>
    </submittedName>
</protein>
<accession>U7UJX8</accession>
<feature type="signal peptide" evidence="3">
    <location>
        <begin position="1"/>
        <end position="21"/>
    </location>
</feature>
<dbReference type="SUPFAM" id="SSF88713">
    <property type="entry name" value="Glycoside hydrolase/deacetylase"/>
    <property type="match status" value="1"/>
</dbReference>
<dbReference type="PANTHER" id="PTHR34216:SF3">
    <property type="entry name" value="POLY-BETA-1,6-N-ACETYL-D-GLUCOSAMINE N-DEACETYLASE"/>
    <property type="match status" value="1"/>
</dbReference>
<reference evidence="5 6" key="1">
    <citation type="submission" date="2013-09" db="EMBL/GenBank/DDBJ databases">
        <authorList>
            <person name="Durkin A.S."/>
            <person name="Haft D.R."/>
            <person name="McCorrison J."/>
            <person name="Torralba M."/>
            <person name="Gillis M."/>
            <person name="Haft D.H."/>
            <person name="Methe B."/>
            <person name="Sutton G."/>
            <person name="Nelson K.E."/>
        </authorList>
    </citation>
    <scope>NUCLEOTIDE SEQUENCE [LARGE SCALE GENOMIC DNA]</scope>
    <source>
        <strain evidence="5 6">BV3C16-1</strain>
    </source>
</reference>
<name>U7UJX8_9FIRM</name>
<dbReference type="AlphaFoldDB" id="U7UJX8"/>